<dbReference type="InterPro" id="IPR010378">
    <property type="entry name" value="TRAPPC13"/>
</dbReference>
<dbReference type="GO" id="GO:1990072">
    <property type="term" value="C:TRAPPIII protein complex"/>
    <property type="evidence" value="ECO:0007669"/>
    <property type="project" value="TreeGrafter"/>
</dbReference>
<dbReference type="PANTHER" id="PTHR13134:SF3">
    <property type="entry name" value="TRAFFICKING PROTEIN PARTICLE COMPLEX SUBUNIT 13"/>
    <property type="match status" value="1"/>
</dbReference>
<keyword evidence="4" id="KW-1185">Reference proteome</keyword>
<reference evidence="4" key="1">
    <citation type="journal article" date="2023" name="Commun. Biol.">
        <title>Genome analysis of Parmales, the sister group of diatoms, reveals the evolutionary specialization of diatoms from phago-mixotrophs to photoautotrophs.</title>
        <authorList>
            <person name="Ban H."/>
            <person name="Sato S."/>
            <person name="Yoshikawa S."/>
            <person name="Yamada K."/>
            <person name="Nakamura Y."/>
            <person name="Ichinomiya M."/>
            <person name="Sato N."/>
            <person name="Blanc-Mathieu R."/>
            <person name="Endo H."/>
            <person name="Kuwata A."/>
            <person name="Ogata H."/>
        </authorList>
    </citation>
    <scope>NUCLEOTIDE SEQUENCE [LARGE SCALE GENOMIC DNA]</scope>
    <source>
        <strain evidence="4">NIES 3701</strain>
    </source>
</reference>
<dbReference type="Pfam" id="PF06159">
    <property type="entry name" value="TRAPPC13_N"/>
    <property type="match status" value="1"/>
</dbReference>
<protein>
    <recommendedName>
        <fullName evidence="2">Trafficking protein particle complex subunit 13 N-terminal domain-containing protein</fullName>
    </recommendedName>
</protein>
<organism evidence="3 4">
    <name type="scientific">Triparma strigata</name>
    <dbReference type="NCBI Taxonomy" id="1606541"/>
    <lineage>
        <taxon>Eukaryota</taxon>
        <taxon>Sar</taxon>
        <taxon>Stramenopiles</taxon>
        <taxon>Ochrophyta</taxon>
        <taxon>Bolidophyceae</taxon>
        <taxon>Parmales</taxon>
        <taxon>Triparmaceae</taxon>
        <taxon>Triparma</taxon>
    </lineage>
</organism>
<dbReference type="InterPro" id="IPR055427">
    <property type="entry name" value="TRAPPC13_N"/>
</dbReference>
<gene>
    <name evidence="3" type="ORF">TrST_g2846</name>
</gene>
<evidence type="ECO:0000259" key="2">
    <source>
        <dbReference type="Pfam" id="PF06159"/>
    </source>
</evidence>
<evidence type="ECO:0000313" key="3">
    <source>
        <dbReference type="EMBL" id="GMH80069.1"/>
    </source>
</evidence>
<dbReference type="EMBL" id="BRXY01000240">
    <property type="protein sequence ID" value="GMH80069.1"/>
    <property type="molecule type" value="Genomic_DNA"/>
</dbReference>
<feature type="compositionally biased region" description="Acidic residues" evidence="1">
    <location>
        <begin position="201"/>
        <end position="221"/>
    </location>
</feature>
<proteinExistence type="predicted"/>
<dbReference type="PANTHER" id="PTHR13134">
    <property type="entry name" value="TRAFFICKING PROTEIN PARTICLE COMPLEX SUBUNIT 13"/>
    <property type="match status" value="1"/>
</dbReference>
<dbReference type="AlphaFoldDB" id="A0A9W7AXX5"/>
<evidence type="ECO:0000313" key="4">
    <source>
        <dbReference type="Proteomes" id="UP001165085"/>
    </source>
</evidence>
<feature type="compositionally biased region" description="Acidic residues" evidence="1">
    <location>
        <begin position="176"/>
        <end position="186"/>
    </location>
</feature>
<feature type="domain" description="Trafficking protein particle complex subunit 13 N-terminal" evidence="2">
    <location>
        <begin position="14"/>
        <end position="115"/>
    </location>
</feature>
<name>A0A9W7AXX5_9STRA</name>
<accession>A0A9W7AXX5</accession>
<sequence length="230" mass="25263">MRLYLPTLTKSPLSPLSSTLALPSSFGTIHFGSPFTCYISVLPPTSSPLPCTLTVKLQTPSARVPLKSVKHVCTKKEPLETTLTHTLQGPGSHTLRVLVEYSNGLVLRKFYKFNVLQPFSHSFSTSTLSSQTLVTVSTLSHLLESSKCTLKFLSLSFPAQSKTFTLNSDDDKDKDNDEDSNEDAENPSEVAISTFNHTTIEDDDNNSDDDNNDENDNDVELLEITPPSPP</sequence>
<comment type="caution">
    <text evidence="3">The sequence shown here is derived from an EMBL/GenBank/DDBJ whole genome shotgun (WGS) entry which is preliminary data.</text>
</comment>
<dbReference type="Proteomes" id="UP001165085">
    <property type="component" value="Unassembled WGS sequence"/>
</dbReference>
<evidence type="ECO:0000256" key="1">
    <source>
        <dbReference type="SAM" id="MobiDB-lite"/>
    </source>
</evidence>
<feature type="region of interest" description="Disordered" evidence="1">
    <location>
        <begin position="164"/>
        <end position="230"/>
    </location>
</feature>